<feature type="region of interest" description="Disordered" evidence="1">
    <location>
        <begin position="1"/>
        <end position="49"/>
    </location>
</feature>
<feature type="compositionally biased region" description="Basic and acidic residues" evidence="1">
    <location>
        <begin position="9"/>
        <end position="20"/>
    </location>
</feature>
<feature type="compositionally biased region" description="Low complexity" evidence="1">
    <location>
        <begin position="22"/>
        <end position="32"/>
    </location>
</feature>
<evidence type="ECO:0000313" key="3">
    <source>
        <dbReference type="Proteomes" id="UP000008311"/>
    </source>
</evidence>
<proteinExistence type="predicted"/>
<evidence type="ECO:0000313" key="2">
    <source>
        <dbReference type="EMBL" id="EEF38390.1"/>
    </source>
</evidence>
<evidence type="ECO:0000256" key="1">
    <source>
        <dbReference type="SAM" id="MobiDB-lite"/>
    </source>
</evidence>
<dbReference type="AlphaFoldDB" id="B9SDF3"/>
<dbReference type="EMBL" id="EQ973927">
    <property type="protein sequence ID" value="EEF38390.1"/>
    <property type="molecule type" value="Genomic_DNA"/>
</dbReference>
<dbReference type="Proteomes" id="UP000008311">
    <property type="component" value="Unassembled WGS sequence"/>
</dbReference>
<accession>B9SDF3</accession>
<protein>
    <submittedName>
        <fullName evidence="2">Uncharacterized protein</fullName>
    </submittedName>
</protein>
<dbReference type="InParanoid" id="B9SDF3"/>
<sequence>MNGASAGVDSEKENINRDARASSSRSETTSNRENIEDEGEDQGMGLSSS</sequence>
<gene>
    <name evidence="2" type="ORF">RCOM_1517400</name>
</gene>
<reference evidence="3" key="1">
    <citation type="journal article" date="2010" name="Nat. Biotechnol.">
        <title>Draft genome sequence of the oilseed species Ricinus communis.</title>
        <authorList>
            <person name="Chan A.P."/>
            <person name="Crabtree J."/>
            <person name="Zhao Q."/>
            <person name="Lorenzi H."/>
            <person name="Orvis J."/>
            <person name="Puiu D."/>
            <person name="Melake-Berhan A."/>
            <person name="Jones K.M."/>
            <person name="Redman J."/>
            <person name="Chen G."/>
            <person name="Cahoon E.B."/>
            <person name="Gedil M."/>
            <person name="Stanke M."/>
            <person name="Haas B.J."/>
            <person name="Wortman J.R."/>
            <person name="Fraser-Liggett C.M."/>
            <person name="Ravel J."/>
            <person name="Rabinowicz P.D."/>
        </authorList>
    </citation>
    <scope>NUCLEOTIDE SEQUENCE [LARGE SCALE GENOMIC DNA]</scope>
    <source>
        <strain evidence="3">cv. Hale</strain>
    </source>
</reference>
<organism evidence="2 3">
    <name type="scientific">Ricinus communis</name>
    <name type="common">Castor bean</name>
    <dbReference type="NCBI Taxonomy" id="3988"/>
    <lineage>
        <taxon>Eukaryota</taxon>
        <taxon>Viridiplantae</taxon>
        <taxon>Streptophyta</taxon>
        <taxon>Embryophyta</taxon>
        <taxon>Tracheophyta</taxon>
        <taxon>Spermatophyta</taxon>
        <taxon>Magnoliopsida</taxon>
        <taxon>eudicotyledons</taxon>
        <taxon>Gunneridae</taxon>
        <taxon>Pentapetalae</taxon>
        <taxon>rosids</taxon>
        <taxon>fabids</taxon>
        <taxon>Malpighiales</taxon>
        <taxon>Euphorbiaceae</taxon>
        <taxon>Acalyphoideae</taxon>
        <taxon>Acalypheae</taxon>
        <taxon>Ricinus</taxon>
    </lineage>
</organism>
<name>B9SDF3_RICCO</name>
<keyword evidence="3" id="KW-1185">Reference proteome</keyword>